<keyword evidence="2" id="KW-0812">Transmembrane</keyword>
<accession>A0A401W2M6</accession>
<feature type="transmembrane region" description="Helical" evidence="2">
    <location>
        <begin position="153"/>
        <end position="186"/>
    </location>
</feature>
<evidence type="ECO:0000313" key="3">
    <source>
        <dbReference type="EMBL" id="GCD43554.1"/>
    </source>
</evidence>
<protein>
    <recommendedName>
        <fullName evidence="5">DUF4064 domain-containing protein</fullName>
    </recommendedName>
</protein>
<organism evidence="3 4">
    <name type="scientific">Streptomyces paromomycinus</name>
    <name type="common">Streptomyces rimosus subsp. paromomycinus</name>
    <dbReference type="NCBI Taxonomy" id="92743"/>
    <lineage>
        <taxon>Bacteria</taxon>
        <taxon>Bacillati</taxon>
        <taxon>Actinomycetota</taxon>
        <taxon>Actinomycetes</taxon>
        <taxon>Kitasatosporales</taxon>
        <taxon>Streptomycetaceae</taxon>
        <taxon>Streptomyces</taxon>
    </lineage>
</organism>
<dbReference type="EMBL" id="BHZD01000001">
    <property type="protein sequence ID" value="GCD43554.1"/>
    <property type="molecule type" value="Genomic_DNA"/>
</dbReference>
<feature type="region of interest" description="Disordered" evidence="1">
    <location>
        <begin position="1"/>
        <end position="63"/>
    </location>
</feature>
<dbReference type="SUPFAM" id="SSF81995">
    <property type="entry name" value="beta-sandwich domain of Sec23/24"/>
    <property type="match status" value="1"/>
</dbReference>
<evidence type="ECO:0000256" key="2">
    <source>
        <dbReference type="SAM" id="Phobius"/>
    </source>
</evidence>
<keyword evidence="4" id="KW-1185">Reference proteome</keyword>
<feature type="transmembrane region" description="Helical" evidence="2">
    <location>
        <begin position="112"/>
        <end position="141"/>
    </location>
</feature>
<keyword evidence="2" id="KW-1133">Transmembrane helix</keyword>
<reference evidence="3 4" key="1">
    <citation type="submission" date="2018-11" db="EMBL/GenBank/DDBJ databases">
        <title>Whole genome sequence of Streptomyces paromomycinus NBRC 15454(T).</title>
        <authorList>
            <person name="Komaki H."/>
            <person name="Tamura T."/>
        </authorList>
    </citation>
    <scope>NUCLEOTIDE SEQUENCE [LARGE SCALE GENOMIC DNA]</scope>
    <source>
        <strain evidence="3 4">NBRC 15454</strain>
    </source>
</reference>
<sequence>MSYPNQNPYGPPQGQPQGPPQPQYGYPQQQPMQPQQPYAPFPAGPTGPMGPGGMPGISAPQQMPGSTKAARVMLFVLAGITVLGIIGLTVALNQISSASAQYDGFSGDADSMFAIGKGAMVFVMILQAAYAAVALVLALQFSKGANGIRIGTIIFGSVSVLCSIPFAIAIYGIPSFVLSILVIVFAAKQESQAWFTRPRY</sequence>
<feature type="compositionally biased region" description="Pro residues" evidence="1">
    <location>
        <begin position="9"/>
        <end position="22"/>
    </location>
</feature>
<evidence type="ECO:0000313" key="4">
    <source>
        <dbReference type="Proteomes" id="UP000286746"/>
    </source>
</evidence>
<evidence type="ECO:0000256" key="1">
    <source>
        <dbReference type="SAM" id="MobiDB-lite"/>
    </source>
</evidence>
<name>A0A401W2M6_STREY</name>
<comment type="caution">
    <text evidence="3">The sequence shown here is derived from an EMBL/GenBank/DDBJ whole genome shotgun (WGS) entry which is preliminary data.</text>
</comment>
<dbReference type="AlphaFoldDB" id="A0A401W2M6"/>
<dbReference type="RefSeq" id="WP_125054658.1">
    <property type="nucleotide sequence ID" value="NZ_BHZD01000001.1"/>
</dbReference>
<evidence type="ECO:0008006" key="5">
    <source>
        <dbReference type="Google" id="ProtNLM"/>
    </source>
</evidence>
<keyword evidence="2" id="KW-0472">Membrane</keyword>
<feature type="transmembrane region" description="Helical" evidence="2">
    <location>
        <begin position="72"/>
        <end position="92"/>
    </location>
</feature>
<dbReference type="Proteomes" id="UP000286746">
    <property type="component" value="Unassembled WGS sequence"/>
</dbReference>
<gene>
    <name evidence="3" type="ORF">GKJPGBOP_03235</name>
</gene>
<proteinExistence type="predicted"/>
<feature type="compositionally biased region" description="Low complexity" evidence="1">
    <location>
        <begin position="23"/>
        <end position="36"/>
    </location>
</feature>